<organism evidence="1 2">
    <name type="scientific">Saccharibacillus sacchari</name>
    <dbReference type="NCBI Taxonomy" id="456493"/>
    <lineage>
        <taxon>Bacteria</taxon>
        <taxon>Bacillati</taxon>
        <taxon>Bacillota</taxon>
        <taxon>Bacilli</taxon>
        <taxon>Bacillales</taxon>
        <taxon>Paenibacillaceae</taxon>
        <taxon>Saccharibacillus</taxon>
    </lineage>
</organism>
<evidence type="ECO:0000313" key="1">
    <source>
        <dbReference type="EMBL" id="MEJ8306701.1"/>
    </source>
</evidence>
<proteinExistence type="predicted"/>
<reference evidence="1" key="1">
    <citation type="submission" date="2024-03" db="EMBL/GenBank/DDBJ databases">
        <title>Whole genome sequecning of epiphytes from Marcgravia umbellata leaves.</title>
        <authorList>
            <person name="Kumar G."/>
            <person name="Savka M.A."/>
        </authorList>
    </citation>
    <scope>NUCLEOTIDE SEQUENCE</scope>
    <source>
        <strain evidence="1">RIT_BL5</strain>
    </source>
</reference>
<accession>A0ACC6PIF0</accession>
<name>A0ACC6PIF0_9BACL</name>
<comment type="caution">
    <text evidence="1">The sequence shown here is derived from an EMBL/GenBank/DDBJ whole genome shotgun (WGS) entry which is preliminary data.</text>
</comment>
<evidence type="ECO:0000313" key="2">
    <source>
        <dbReference type="Proteomes" id="UP001380953"/>
    </source>
</evidence>
<keyword evidence="2" id="KW-1185">Reference proteome</keyword>
<protein>
    <submittedName>
        <fullName evidence="1">MarR family transcriptional regulator</fullName>
    </submittedName>
</protein>
<gene>
    <name evidence="1" type="ORF">WKI47_22550</name>
</gene>
<dbReference type="EMBL" id="JBBKAR010000056">
    <property type="protein sequence ID" value="MEJ8306701.1"/>
    <property type="molecule type" value="Genomic_DNA"/>
</dbReference>
<sequence>MRQYVEKMLHTAIQQDEFHDAMPLYLKEHYRFEKWQIHEISMLVAYPIGHIGVVALHKHKNKLESLFDMPILFAFEQSSRYKIAKMKEESIPFILNKQIVFLPFLGMALNQKKMRKVPEINKLSISAQKFVLLTIYERWVRLTMPELAERLGVSRMTASRILDEMEAIDPRFVFKEGKLRIFNRFCEPEIFWNTLQPFLFNPVMREYRLEACQTEQGFMKGGLSALSRYSMISDNEYPTFSTTRENEELLALKKRVQLPREETPDCVIQITKYQINFGDNKTVDPLSVILSLSEQEKKDIRVEGEVEKLLEEVLKA</sequence>
<dbReference type="Proteomes" id="UP001380953">
    <property type="component" value="Unassembled WGS sequence"/>
</dbReference>